<dbReference type="CTD" id="8239255"/>
<dbReference type="SUPFAM" id="SSF81419">
    <property type="entry name" value="Mitochondrial cytochrome c oxidase subunit VIIa"/>
    <property type="match status" value="1"/>
</dbReference>
<evidence type="ECO:0000256" key="6">
    <source>
        <dbReference type="SAM" id="Phobius"/>
    </source>
</evidence>
<dbReference type="InterPro" id="IPR003177">
    <property type="entry name" value="Cytc_oxidase_su7a_met"/>
</dbReference>
<reference evidence="7" key="2">
    <citation type="submission" date="2007-04" db="EMBL/GenBank/DDBJ databases">
        <title>The genome of the human body louse.</title>
        <authorList>
            <consortium name="The Human Body Louse Genome Consortium"/>
            <person name="Kirkness E."/>
            <person name="Walenz B."/>
            <person name="Hass B."/>
            <person name="Bruggner R."/>
            <person name="Strausberg R."/>
        </authorList>
    </citation>
    <scope>NUCLEOTIDE SEQUENCE</scope>
    <source>
        <strain evidence="7">USDA</strain>
    </source>
</reference>
<evidence type="ECO:0000313" key="7">
    <source>
        <dbReference type="EMBL" id="EEB14910.1"/>
    </source>
</evidence>
<dbReference type="AlphaFoldDB" id="E0VNF4"/>
<dbReference type="PANTHER" id="PTHR10510">
    <property type="entry name" value="CYTOCHROME C OXIDASE POLYPEPTIDE 7A"/>
    <property type="match status" value="1"/>
</dbReference>
<dbReference type="OrthoDB" id="5966508at2759"/>
<dbReference type="InterPro" id="IPR039297">
    <property type="entry name" value="COX7a"/>
</dbReference>
<keyword evidence="6" id="KW-1133">Transmembrane helix</keyword>
<evidence type="ECO:0000256" key="5">
    <source>
        <dbReference type="ARBA" id="ARBA00023136"/>
    </source>
</evidence>
<sequence>MIQLIKRTPFLAQTCARNFGTSELRLDKDRLSKIKKYQAHFQVMNDLPVHLKGGSLDVVLYYTSTALVILGVGMSFRAMYQLANKK</sequence>
<dbReference type="KEGG" id="phu:Phum_PHUM333950"/>
<dbReference type="EMBL" id="AAZO01003886">
    <property type="status" value="NOT_ANNOTATED_CDS"/>
    <property type="molecule type" value="Genomic_DNA"/>
</dbReference>
<dbReference type="VEuPathDB" id="VectorBase:PHUM333950"/>
<dbReference type="Pfam" id="PF02238">
    <property type="entry name" value="COX7a"/>
    <property type="match status" value="1"/>
</dbReference>
<evidence type="ECO:0000313" key="8">
    <source>
        <dbReference type="EnsemblMetazoa" id="PHUM333950-PA"/>
    </source>
</evidence>
<dbReference type="EMBL" id="DS235339">
    <property type="protein sequence ID" value="EEB14910.1"/>
    <property type="molecule type" value="Genomic_DNA"/>
</dbReference>
<dbReference type="InterPro" id="IPR036539">
    <property type="entry name" value="Cyt_c_oxidase_su7a_sf"/>
</dbReference>
<accession>E0VNF4</accession>
<dbReference type="HOGENOM" id="CLU_2500596_0_0_1"/>
<keyword evidence="5 6" id="KW-0472">Membrane</keyword>
<dbReference type="InParanoid" id="E0VNF4"/>
<keyword evidence="3" id="KW-0999">Mitochondrion inner membrane</keyword>
<dbReference type="STRING" id="121224.E0VNF4"/>
<dbReference type="GO" id="GO:0005743">
    <property type="term" value="C:mitochondrial inner membrane"/>
    <property type="evidence" value="ECO:0007669"/>
    <property type="project" value="UniProtKB-SubCell"/>
</dbReference>
<dbReference type="GO" id="GO:0045277">
    <property type="term" value="C:respiratory chain complex IV"/>
    <property type="evidence" value="ECO:0007669"/>
    <property type="project" value="InterPro"/>
</dbReference>
<evidence type="ECO:0000313" key="9">
    <source>
        <dbReference type="Proteomes" id="UP000009046"/>
    </source>
</evidence>
<proteinExistence type="inferred from homology"/>
<dbReference type="GO" id="GO:0006123">
    <property type="term" value="P:mitochondrial electron transport, cytochrome c to oxygen"/>
    <property type="evidence" value="ECO:0007669"/>
    <property type="project" value="InterPro"/>
</dbReference>
<keyword evidence="4" id="KW-0496">Mitochondrion</keyword>
<feature type="transmembrane region" description="Helical" evidence="6">
    <location>
        <begin position="59"/>
        <end position="80"/>
    </location>
</feature>
<gene>
    <name evidence="8" type="primary">8239255</name>
    <name evidence="7" type="ORF">Phum_PHUM333950</name>
</gene>
<dbReference type="Gene3D" id="4.10.91.10">
    <property type="entry name" value="Cytochrome c oxidase, subunit VIIa"/>
    <property type="match status" value="1"/>
</dbReference>
<evidence type="ECO:0000256" key="2">
    <source>
        <dbReference type="ARBA" id="ARBA00009331"/>
    </source>
</evidence>
<comment type="subcellular location">
    <subcellularLocation>
        <location evidence="1">Mitochondrion inner membrane</location>
    </subcellularLocation>
</comment>
<protein>
    <submittedName>
        <fullName evidence="7 8">Cytochrome c oxidase subunit VIIa</fullName>
    </submittedName>
</protein>
<dbReference type="GO" id="GO:0097250">
    <property type="term" value="P:mitochondrial respirasome assembly"/>
    <property type="evidence" value="ECO:0007669"/>
    <property type="project" value="TreeGrafter"/>
</dbReference>
<evidence type="ECO:0000256" key="1">
    <source>
        <dbReference type="ARBA" id="ARBA00004273"/>
    </source>
</evidence>
<dbReference type="FunCoup" id="E0VNF4">
    <property type="interactions" value="438"/>
</dbReference>
<organism>
    <name type="scientific">Pediculus humanus subsp. corporis</name>
    <name type="common">Body louse</name>
    <dbReference type="NCBI Taxonomy" id="121224"/>
    <lineage>
        <taxon>Eukaryota</taxon>
        <taxon>Metazoa</taxon>
        <taxon>Ecdysozoa</taxon>
        <taxon>Arthropoda</taxon>
        <taxon>Hexapoda</taxon>
        <taxon>Insecta</taxon>
        <taxon>Pterygota</taxon>
        <taxon>Neoptera</taxon>
        <taxon>Paraneoptera</taxon>
        <taxon>Psocodea</taxon>
        <taxon>Troctomorpha</taxon>
        <taxon>Phthiraptera</taxon>
        <taxon>Anoplura</taxon>
        <taxon>Pediculidae</taxon>
        <taxon>Pediculus</taxon>
    </lineage>
</organism>
<keyword evidence="6" id="KW-0812">Transmembrane</keyword>
<reference evidence="7" key="1">
    <citation type="submission" date="2007-04" db="EMBL/GenBank/DDBJ databases">
        <title>Annotation of Pediculus humanus corporis strain USDA.</title>
        <authorList>
            <person name="Kirkness E."/>
            <person name="Hannick L."/>
            <person name="Hass B."/>
            <person name="Bruggner R."/>
            <person name="Lawson D."/>
            <person name="Bidwell S."/>
            <person name="Joardar V."/>
            <person name="Caler E."/>
            <person name="Walenz B."/>
            <person name="Inman J."/>
            <person name="Schobel S."/>
            <person name="Galinsky K."/>
            <person name="Amedeo P."/>
            <person name="Strausberg R."/>
        </authorList>
    </citation>
    <scope>NUCLEOTIDE SEQUENCE</scope>
    <source>
        <strain evidence="7">USDA</strain>
    </source>
</reference>
<dbReference type="PANTHER" id="PTHR10510:SF11">
    <property type="entry name" value="CYTOCHROME C OXIDASE SUBUNIT 7A, MITOCHONDRIAL"/>
    <property type="match status" value="1"/>
</dbReference>
<dbReference type="EnsemblMetazoa" id="PHUM333950-RA">
    <property type="protein sequence ID" value="PHUM333950-PA"/>
    <property type="gene ID" value="PHUM333950"/>
</dbReference>
<dbReference type="GO" id="GO:0002082">
    <property type="term" value="P:regulation of oxidative phosphorylation"/>
    <property type="evidence" value="ECO:0007669"/>
    <property type="project" value="TreeGrafter"/>
</dbReference>
<name>E0VNF4_PEDHC</name>
<dbReference type="GeneID" id="8239255"/>
<comment type="similarity">
    <text evidence="2">Belongs to the cytochrome c oxidase VIIa family.</text>
</comment>
<dbReference type="Proteomes" id="UP000009046">
    <property type="component" value="Unassembled WGS sequence"/>
</dbReference>
<reference evidence="8" key="3">
    <citation type="submission" date="2021-02" db="UniProtKB">
        <authorList>
            <consortium name="EnsemblMetazoa"/>
        </authorList>
    </citation>
    <scope>IDENTIFICATION</scope>
    <source>
        <strain evidence="8">USDA</strain>
    </source>
</reference>
<evidence type="ECO:0000256" key="3">
    <source>
        <dbReference type="ARBA" id="ARBA00022792"/>
    </source>
</evidence>
<evidence type="ECO:0000256" key="4">
    <source>
        <dbReference type="ARBA" id="ARBA00023128"/>
    </source>
</evidence>
<dbReference type="RefSeq" id="XP_002427648.1">
    <property type="nucleotide sequence ID" value="XM_002427603.1"/>
</dbReference>
<keyword evidence="9" id="KW-1185">Reference proteome</keyword>